<dbReference type="Proteomes" id="UP000838686">
    <property type="component" value="Unassembled WGS sequence"/>
</dbReference>
<evidence type="ECO:0000313" key="3">
    <source>
        <dbReference type="Proteomes" id="UP000838686"/>
    </source>
</evidence>
<feature type="transmembrane region" description="Helical" evidence="1">
    <location>
        <begin position="128"/>
        <end position="144"/>
    </location>
</feature>
<feature type="transmembrane region" description="Helical" evidence="1">
    <location>
        <begin position="315"/>
        <end position="336"/>
    </location>
</feature>
<feature type="transmembrane region" description="Helical" evidence="1">
    <location>
        <begin position="260"/>
        <end position="280"/>
    </location>
</feature>
<keyword evidence="1" id="KW-1133">Transmembrane helix</keyword>
<dbReference type="EMBL" id="CAKMMF010000007">
    <property type="protein sequence ID" value="CAH1201513.1"/>
    <property type="molecule type" value="Genomic_DNA"/>
</dbReference>
<organism evidence="2 3">
    <name type="scientific">Paenibacillus plantiphilus</name>
    <dbReference type="NCBI Taxonomy" id="2905650"/>
    <lineage>
        <taxon>Bacteria</taxon>
        <taxon>Bacillati</taxon>
        <taxon>Bacillota</taxon>
        <taxon>Bacilli</taxon>
        <taxon>Bacillales</taxon>
        <taxon>Paenibacillaceae</taxon>
        <taxon>Paenibacillus</taxon>
    </lineage>
</organism>
<gene>
    <name evidence="2" type="ORF">PAECIP111893_01639</name>
</gene>
<evidence type="ECO:0000256" key="1">
    <source>
        <dbReference type="SAM" id="Phobius"/>
    </source>
</evidence>
<feature type="transmembrane region" description="Helical" evidence="1">
    <location>
        <begin position="292"/>
        <end position="309"/>
    </location>
</feature>
<keyword evidence="1" id="KW-0812">Transmembrane</keyword>
<sequence>MNKIPDWIYASGLSLFLIGFTFIIQGHIGINLADEGYLWYGAAHTSIGEVPFLDFQSYDPGRYYWAALWFKIFGNTNILTLRIAALLFLWIGLTCALLAVRHVTKSWGYLLIIGTLLMLWVYPRHKMFDISISMIAVYMVILLLDNPKPVRYVYSGIVVGLAAFFGSNHGLYAGVSVALASVYIFFKIDRTNSVKKMGSIGVGILIGYSPMLLMFAFVPGFFKRFVELIIWLFQLGDTNIPLPIPWPWRVDFAHLHTMEIVSGLIVGFLFLLVLLFPAAGAIHSFASKKTNIYLAASAFVGIPYAYVAFSRADLGHLAQGIYPLLLGACFWTLQYFKLSRVKWILCMTVMLVVSFLSIGRVQPLYQQIQAPPNAFVKFTQANNELWIDAYSANLITTVQHIQDEYLKQGESLFIAPHTPTLYPILDLKSPLWDIYLLFPETEDRQHQQIEELKLNNTALVILGDNALDGRDELRFRNTHPILWEYLSNNYEAIAVEALPPNYTVLRTLESTTR</sequence>
<proteinExistence type="predicted"/>
<evidence type="ECO:0008006" key="4">
    <source>
        <dbReference type="Google" id="ProtNLM"/>
    </source>
</evidence>
<keyword evidence="3" id="KW-1185">Reference proteome</keyword>
<reference evidence="2" key="1">
    <citation type="submission" date="2022-01" db="EMBL/GenBank/DDBJ databases">
        <authorList>
            <person name="Criscuolo A."/>
        </authorList>
    </citation>
    <scope>NUCLEOTIDE SEQUENCE</scope>
    <source>
        <strain evidence="2">CIP111893</strain>
    </source>
</reference>
<feature type="transmembrane region" description="Helical" evidence="1">
    <location>
        <begin position="343"/>
        <end position="361"/>
    </location>
</feature>
<feature type="transmembrane region" description="Helical" evidence="1">
    <location>
        <begin position="107"/>
        <end position="122"/>
    </location>
</feature>
<keyword evidence="1" id="KW-0472">Membrane</keyword>
<feature type="transmembrane region" description="Helical" evidence="1">
    <location>
        <begin position="200"/>
        <end position="222"/>
    </location>
</feature>
<feature type="transmembrane region" description="Helical" evidence="1">
    <location>
        <begin position="7"/>
        <end position="30"/>
    </location>
</feature>
<accession>A0ABN8G6G1</accession>
<comment type="caution">
    <text evidence="2">The sequence shown here is derived from an EMBL/GenBank/DDBJ whole genome shotgun (WGS) entry which is preliminary data.</text>
</comment>
<feature type="transmembrane region" description="Helical" evidence="1">
    <location>
        <begin position="79"/>
        <end position="100"/>
    </location>
</feature>
<evidence type="ECO:0000313" key="2">
    <source>
        <dbReference type="EMBL" id="CAH1201513.1"/>
    </source>
</evidence>
<protein>
    <recommendedName>
        <fullName evidence="4">Glycosyltransferase RgtA/B/C/D-like domain-containing protein</fullName>
    </recommendedName>
</protein>
<name>A0ABN8G6G1_9BACL</name>